<evidence type="ECO:0000313" key="1">
    <source>
        <dbReference type="EMBL" id="CAG6547043.1"/>
    </source>
</evidence>
<dbReference type="EMBL" id="HBUE01235545">
    <property type="protein sequence ID" value="CAG6547043.1"/>
    <property type="molecule type" value="Transcribed_RNA"/>
</dbReference>
<sequence>MACLSTGKSQMLRRRLELPCVHLRCAEAVVWVCFQINLQSSSCCAGVPDLTSKRAPRLVVGVLRRVPYKGTTRQERSDLPRGDWVKLIEPVPWCWSEFLFICCLPELEN</sequence>
<proteinExistence type="predicted"/>
<reference evidence="1" key="1">
    <citation type="submission" date="2021-05" db="EMBL/GenBank/DDBJ databases">
        <authorList>
            <person name="Alioto T."/>
            <person name="Alioto T."/>
            <person name="Gomez Garrido J."/>
        </authorList>
    </citation>
    <scope>NUCLEOTIDE SEQUENCE</scope>
</reference>
<protein>
    <submittedName>
        <fullName evidence="1">(northern house mosquito) hypothetical protein</fullName>
    </submittedName>
</protein>
<name>A0A8D8N0A6_CULPI</name>
<organism evidence="1">
    <name type="scientific">Culex pipiens</name>
    <name type="common">House mosquito</name>
    <dbReference type="NCBI Taxonomy" id="7175"/>
    <lineage>
        <taxon>Eukaryota</taxon>
        <taxon>Metazoa</taxon>
        <taxon>Ecdysozoa</taxon>
        <taxon>Arthropoda</taxon>
        <taxon>Hexapoda</taxon>
        <taxon>Insecta</taxon>
        <taxon>Pterygota</taxon>
        <taxon>Neoptera</taxon>
        <taxon>Endopterygota</taxon>
        <taxon>Diptera</taxon>
        <taxon>Nematocera</taxon>
        <taxon>Culicoidea</taxon>
        <taxon>Culicidae</taxon>
        <taxon>Culicinae</taxon>
        <taxon>Culicini</taxon>
        <taxon>Culex</taxon>
        <taxon>Culex</taxon>
    </lineage>
</organism>
<accession>A0A8D8N0A6</accession>
<dbReference type="EMBL" id="HBUE01342459">
    <property type="protein sequence ID" value="CAG6599229.1"/>
    <property type="molecule type" value="Transcribed_RNA"/>
</dbReference>
<dbReference type="AlphaFoldDB" id="A0A8D8N0A6"/>